<evidence type="ECO:0000313" key="3">
    <source>
        <dbReference type="Proteomes" id="UP001258017"/>
    </source>
</evidence>
<evidence type="ECO:0000313" key="2">
    <source>
        <dbReference type="EMBL" id="KAK2583144.1"/>
    </source>
</evidence>
<dbReference type="EMBL" id="JAIFRP010000030">
    <property type="protein sequence ID" value="KAK2583144.1"/>
    <property type="molecule type" value="Genomic_DNA"/>
</dbReference>
<dbReference type="AlphaFoldDB" id="A0AAD9VQM8"/>
<keyword evidence="3" id="KW-1185">Reference proteome</keyword>
<evidence type="ECO:0000256" key="1">
    <source>
        <dbReference type="SAM" id="MobiDB-lite"/>
    </source>
</evidence>
<accession>A0AAD9VQM8</accession>
<feature type="region of interest" description="Disordered" evidence="1">
    <location>
        <begin position="165"/>
        <end position="201"/>
    </location>
</feature>
<proteinExistence type="predicted"/>
<feature type="compositionally biased region" description="Low complexity" evidence="1">
    <location>
        <begin position="180"/>
        <end position="199"/>
    </location>
</feature>
<reference evidence="2" key="1">
    <citation type="submission" date="2021-08" db="EMBL/GenBank/DDBJ databases">
        <authorList>
            <person name="Misof B."/>
            <person name="Oliver O."/>
            <person name="Podsiadlowski L."/>
            <person name="Donath A."/>
            <person name="Peters R."/>
            <person name="Mayer C."/>
            <person name="Rust J."/>
            <person name="Gunkel S."/>
            <person name="Lesny P."/>
            <person name="Martin S."/>
            <person name="Oeyen J.P."/>
            <person name="Petersen M."/>
            <person name="Panagiotis P."/>
            <person name="Wilbrandt J."/>
            <person name="Tanja T."/>
        </authorList>
    </citation>
    <scope>NUCLEOTIDE SEQUENCE</scope>
    <source>
        <strain evidence="2">GBR_01_08_01A</strain>
        <tissue evidence="2">Thorax + abdomen</tissue>
    </source>
</reference>
<protein>
    <recommendedName>
        <fullName evidence="4">ZAD domain-containing protein</fullName>
    </recommendedName>
</protein>
<organism evidence="2 3">
    <name type="scientific">Odynerus spinipes</name>
    <dbReference type="NCBI Taxonomy" id="1348599"/>
    <lineage>
        <taxon>Eukaryota</taxon>
        <taxon>Metazoa</taxon>
        <taxon>Ecdysozoa</taxon>
        <taxon>Arthropoda</taxon>
        <taxon>Hexapoda</taxon>
        <taxon>Insecta</taxon>
        <taxon>Pterygota</taxon>
        <taxon>Neoptera</taxon>
        <taxon>Endopterygota</taxon>
        <taxon>Hymenoptera</taxon>
        <taxon>Apocrita</taxon>
        <taxon>Aculeata</taxon>
        <taxon>Vespoidea</taxon>
        <taxon>Vespidae</taxon>
        <taxon>Eumeninae</taxon>
        <taxon>Odynerus</taxon>
    </lineage>
</organism>
<reference evidence="2" key="2">
    <citation type="journal article" date="2023" name="Commun. Biol.">
        <title>Intrasexual cuticular hydrocarbon dimorphism in a wasp sheds light on hydrocarbon biosynthesis genes in Hymenoptera.</title>
        <authorList>
            <person name="Moris V.C."/>
            <person name="Podsiadlowski L."/>
            <person name="Martin S."/>
            <person name="Oeyen J.P."/>
            <person name="Donath A."/>
            <person name="Petersen M."/>
            <person name="Wilbrandt J."/>
            <person name="Misof B."/>
            <person name="Liedtke D."/>
            <person name="Thamm M."/>
            <person name="Scheiner R."/>
            <person name="Schmitt T."/>
            <person name="Niehuis O."/>
        </authorList>
    </citation>
    <scope>NUCLEOTIDE SEQUENCE</scope>
    <source>
        <strain evidence="2">GBR_01_08_01A</strain>
    </source>
</reference>
<sequence length="279" mass="31316">MHPTCCGCHREISNENAKNILNDDLVIGSSDYVDIAGPIVSMKIIKLRDVVELLTGYKVSKNENCAVLCMTCCQKIESFIIFRMQLLASFEKLSKYNDSGNMSKPISDPESLQCFKHQKNSTTMDQCANVITNEIPDNYKLLEPKVTVDDDVIVDDKDVPLELITSLNDESETNDSFGSNKLPNDQENNNLNDSDNSNEMQDVNDSKEIFSKVQDNDIESEVDVYSGEDEEVLELDIQCKKDDIIDAESETESETEICDYGPIGKKMKNYNALSSVVLF</sequence>
<name>A0AAD9VQM8_9HYME</name>
<dbReference type="Proteomes" id="UP001258017">
    <property type="component" value="Unassembled WGS sequence"/>
</dbReference>
<gene>
    <name evidence="2" type="ORF">KPH14_009168</name>
</gene>
<evidence type="ECO:0008006" key="4">
    <source>
        <dbReference type="Google" id="ProtNLM"/>
    </source>
</evidence>
<comment type="caution">
    <text evidence="2">The sequence shown here is derived from an EMBL/GenBank/DDBJ whole genome shotgun (WGS) entry which is preliminary data.</text>
</comment>